<keyword evidence="3" id="KW-1185">Reference proteome</keyword>
<dbReference type="AlphaFoldDB" id="A0AAV7VE78"/>
<dbReference type="Proteomes" id="UP001066276">
    <property type="component" value="Chromosome 2_1"/>
</dbReference>
<feature type="region of interest" description="Disordered" evidence="1">
    <location>
        <begin position="1"/>
        <end position="26"/>
    </location>
</feature>
<name>A0AAV7VE78_PLEWA</name>
<evidence type="ECO:0000256" key="1">
    <source>
        <dbReference type="SAM" id="MobiDB-lite"/>
    </source>
</evidence>
<evidence type="ECO:0000313" key="3">
    <source>
        <dbReference type="Proteomes" id="UP001066276"/>
    </source>
</evidence>
<dbReference type="EMBL" id="JANPWB010000003">
    <property type="protein sequence ID" value="KAJ1199627.1"/>
    <property type="molecule type" value="Genomic_DNA"/>
</dbReference>
<gene>
    <name evidence="2" type="ORF">NDU88_003460</name>
</gene>
<evidence type="ECO:0000313" key="2">
    <source>
        <dbReference type="EMBL" id="KAJ1199627.1"/>
    </source>
</evidence>
<sequence>MSRGPPWDKGGWPESSGGPRSSLPAAAEVLGRPAGARWTWRDYALWSGGARCCWRRAKPLIVLGPACEHDTWPGRGTEAVNGHVAWS</sequence>
<proteinExistence type="predicted"/>
<reference evidence="2" key="1">
    <citation type="journal article" date="2022" name="bioRxiv">
        <title>Sequencing and chromosome-scale assembly of the giantPleurodeles waltlgenome.</title>
        <authorList>
            <person name="Brown T."/>
            <person name="Elewa A."/>
            <person name="Iarovenko S."/>
            <person name="Subramanian E."/>
            <person name="Araus A.J."/>
            <person name="Petzold A."/>
            <person name="Susuki M."/>
            <person name="Suzuki K.-i.T."/>
            <person name="Hayashi T."/>
            <person name="Toyoda A."/>
            <person name="Oliveira C."/>
            <person name="Osipova E."/>
            <person name="Leigh N.D."/>
            <person name="Simon A."/>
            <person name="Yun M.H."/>
        </authorList>
    </citation>
    <scope>NUCLEOTIDE SEQUENCE</scope>
    <source>
        <strain evidence="2">20211129_DDA</strain>
        <tissue evidence="2">Liver</tissue>
    </source>
</reference>
<accession>A0AAV7VE78</accession>
<protein>
    <submittedName>
        <fullName evidence="2">Uncharacterized protein</fullName>
    </submittedName>
</protein>
<comment type="caution">
    <text evidence="2">The sequence shown here is derived from an EMBL/GenBank/DDBJ whole genome shotgun (WGS) entry which is preliminary data.</text>
</comment>
<organism evidence="2 3">
    <name type="scientific">Pleurodeles waltl</name>
    <name type="common">Iberian ribbed newt</name>
    <dbReference type="NCBI Taxonomy" id="8319"/>
    <lineage>
        <taxon>Eukaryota</taxon>
        <taxon>Metazoa</taxon>
        <taxon>Chordata</taxon>
        <taxon>Craniata</taxon>
        <taxon>Vertebrata</taxon>
        <taxon>Euteleostomi</taxon>
        <taxon>Amphibia</taxon>
        <taxon>Batrachia</taxon>
        <taxon>Caudata</taxon>
        <taxon>Salamandroidea</taxon>
        <taxon>Salamandridae</taxon>
        <taxon>Pleurodelinae</taxon>
        <taxon>Pleurodeles</taxon>
    </lineage>
</organism>